<evidence type="ECO:0000313" key="13">
    <source>
        <dbReference type="Proteomes" id="UP000596929"/>
    </source>
</evidence>
<keyword evidence="2 8" id="KW-0597">Phosphoprotein</keyword>
<dbReference type="CDD" id="cd00383">
    <property type="entry name" value="trans_reg_C"/>
    <property type="match status" value="1"/>
</dbReference>
<dbReference type="Proteomes" id="UP000596929">
    <property type="component" value="Unassembled WGS sequence"/>
</dbReference>
<keyword evidence="5 9" id="KW-0238">DNA-binding</keyword>
<accession>A0ABR7DBR2</accession>
<dbReference type="PROSITE" id="PS51755">
    <property type="entry name" value="OMPR_PHOB"/>
    <property type="match status" value="1"/>
</dbReference>
<evidence type="ECO:0000256" key="4">
    <source>
        <dbReference type="ARBA" id="ARBA00023015"/>
    </source>
</evidence>
<dbReference type="Gene3D" id="3.40.50.2300">
    <property type="match status" value="1"/>
</dbReference>
<comment type="function">
    <text evidence="7">May play the central regulatory role in sporulation. It may be an element of the effector pathway responsible for the activation of sporulation genes in response to nutritional stress. Spo0A may act in concert with spo0H (a sigma factor) to control the expression of some genes that are critical to the sporulation process.</text>
</comment>
<evidence type="ECO:0000259" key="10">
    <source>
        <dbReference type="PROSITE" id="PS50110"/>
    </source>
</evidence>
<dbReference type="Pfam" id="PF00486">
    <property type="entry name" value="Trans_reg_C"/>
    <property type="match status" value="1"/>
</dbReference>
<dbReference type="InterPro" id="IPR001789">
    <property type="entry name" value="Sig_transdc_resp-reg_receiver"/>
</dbReference>
<sequence length="228" mass="26003">MRILIVEDERTLCDSLAEGFKINGYAVDTCFDGESAEEKAFTEDYDMIILDLNLPKLDGLEVLKRVREVNKKVNIIILTARGNVEDKVRGLDLGANDYLTKPFHFAELDARVRSLLRRKTIQEDTIIHCGELSFDTLSRSALVGNTHIPLTNKETALLEYLILNKGIVVTGQELLNHVWDGNVDEFSNSVRMHISSLRRKLKAKLCFDPIQNIIGKGYILREEKWNEK</sequence>
<dbReference type="InterPro" id="IPR001867">
    <property type="entry name" value="OmpR/PhoB-type_DNA-bd"/>
</dbReference>
<feature type="domain" description="OmpR/PhoB-type" evidence="11">
    <location>
        <begin position="124"/>
        <end position="222"/>
    </location>
</feature>
<keyword evidence="3" id="KW-0902">Two-component regulatory system</keyword>
<dbReference type="Gene3D" id="1.10.10.10">
    <property type="entry name" value="Winged helix-like DNA-binding domain superfamily/Winged helix DNA-binding domain"/>
    <property type="match status" value="1"/>
</dbReference>
<keyword evidence="6" id="KW-0804">Transcription</keyword>
<dbReference type="PANTHER" id="PTHR48111">
    <property type="entry name" value="REGULATOR OF RPOS"/>
    <property type="match status" value="1"/>
</dbReference>
<dbReference type="SMART" id="SM00862">
    <property type="entry name" value="Trans_reg_C"/>
    <property type="match status" value="1"/>
</dbReference>
<comment type="caution">
    <text evidence="12">The sequence shown here is derived from an EMBL/GenBank/DDBJ whole genome shotgun (WGS) entry which is preliminary data.</text>
</comment>
<dbReference type="EMBL" id="JACOOO010000015">
    <property type="protein sequence ID" value="MBC5628798.1"/>
    <property type="molecule type" value="Genomic_DNA"/>
</dbReference>
<name>A0ABR7DBR2_9CLOT</name>
<dbReference type="SUPFAM" id="SSF52172">
    <property type="entry name" value="CheY-like"/>
    <property type="match status" value="1"/>
</dbReference>
<evidence type="ECO:0000256" key="6">
    <source>
        <dbReference type="ARBA" id="ARBA00023163"/>
    </source>
</evidence>
<evidence type="ECO:0000256" key="7">
    <source>
        <dbReference type="ARBA" id="ARBA00024867"/>
    </source>
</evidence>
<dbReference type="InterPro" id="IPR011006">
    <property type="entry name" value="CheY-like_superfamily"/>
</dbReference>
<reference evidence="12 13" key="1">
    <citation type="submission" date="2020-08" db="EMBL/GenBank/DDBJ databases">
        <title>Genome public.</title>
        <authorList>
            <person name="Liu C."/>
            <person name="Sun Q."/>
        </authorList>
    </citation>
    <scope>NUCLEOTIDE SEQUENCE [LARGE SCALE GENOMIC DNA]</scope>
    <source>
        <strain evidence="12 13">NSJ-6</strain>
    </source>
</reference>
<keyword evidence="13" id="KW-1185">Reference proteome</keyword>
<dbReference type="Gene3D" id="6.10.250.690">
    <property type="match status" value="1"/>
</dbReference>
<keyword evidence="4" id="KW-0805">Transcription regulation</keyword>
<dbReference type="RefSeq" id="WP_186859751.1">
    <property type="nucleotide sequence ID" value="NZ_JACOOO010000015.1"/>
</dbReference>
<evidence type="ECO:0000256" key="9">
    <source>
        <dbReference type="PROSITE-ProRule" id="PRU01091"/>
    </source>
</evidence>
<organism evidence="12 13">
    <name type="scientific">Clostridium hominis</name>
    <dbReference type="NCBI Taxonomy" id="2763036"/>
    <lineage>
        <taxon>Bacteria</taxon>
        <taxon>Bacillati</taxon>
        <taxon>Bacillota</taxon>
        <taxon>Clostridia</taxon>
        <taxon>Eubacteriales</taxon>
        <taxon>Clostridiaceae</taxon>
        <taxon>Clostridium</taxon>
    </lineage>
</organism>
<evidence type="ECO:0000256" key="5">
    <source>
        <dbReference type="ARBA" id="ARBA00023125"/>
    </source>
</evidence>
<dbReference type="InterPro" id="IPR036388">
    <property type="entry name" value="WH-like_DNA-bd_sf"/>
</dbReference>
<evidence type="ECO:0000313" key="12">
    <source>
        <dbReference type="EMBL" id="MBC5628798.1"/>
    </source>
</evidence>
<dbReference type="PANTHER" id="PTHR48111:SF22">
    <property type="entry name" value="REGULATOR OF RPOS"/>
    <property type="match status" value="1"/>
</dbReference>
<feature type="domain" description="Response regulatory" evidence="10">
    <location>
        <begin position="2"/>
        <end position="116"/>
    </location>
</feature>
<proteinExistence type="predicted"/>
<evidence type="ECO:0000256" key="2">
    <source>
        <dbReference type="ARBA" id="ARBA00022553"/>
    </source>
</evidence>
<evidence type="ECO:0000256" key="1">
    <source>
        <dbReference type="ARBA" id="ARBA00018672"/>
    </source>
</evidence>
<evidence type="ECO:0000259" key="11">
    <source>
        <dbReference type="PROSITE" id="PS51755"/>
    </source>
</evidence>
<dbReference type="SMART" id="SM00448">
    <property type="entry name" value="REC"/>
    <property type="match status" value="1"/>
</dbReference>
<gene>
    <name evidence="12" type="ORF">H8S20_07840</name>
</gene>
<dbReference type="Pfam" id="PF00072">
    <property type="entry name" value="Response_reg"/>
    <property type="match status" value="1"/>
</dbReference>
<evidence type="ECO:0000256" key="8">
    <source>
        <dbReference type="PROSITE-ProRule" id="PRU00169"/>
    </source>
</evidence>
<dbReference type="InterPro" id="IPR039420">
    <property type="entry name" value="WalR-like"/>
</dbReference>
<feature type="DNA-binding region" description="OmpR/PhoB-type" evidence="9">
    <location>
        <begin position="124"/>
        <end position="222"/>
    </location>
</feature>
<protein>
    <recommendedName>
        <fullName evidence="1">Stage 0 sporulation protein A homolog</fullName>
    </recommendedName>
</protein>
<feature type="modified residue" description="4-aspartylphosphate" evidence="8">
    <location>
        <position position="51"/>
    </location>
</feature>
<dbReference type="PROSITE" id="PS50110">
    <property type="entry name" value="RESPONSE_REGULATORY"/>
    <property type="match status" value="1"/>
</dbReference>
<evidence type="ECO:0000256" key="3">
    <source>
        <dbReference type="ARBA" id="ARBA00023012"/>
    </source>
</evidence>